<sequence length="127" mass="14097">MFRSLSYLALPTLYGLLLQSGYTPGRSLAQNVFPIVGWLQVAYGESPNAITRWIRCDSQSCQCSSTCFKRSLLESTVAFPPLITLTCHCAAYQNRLAIQLLWIPCPLPTHRLLEALKPALILAALTK</sequence>
<dbReference type="HOGENOM" id="CLU_1970344_0_0_1"/>
<evidence type="ECO:0000313" key="3">
    <source>
        <dbReference type="Proteomes" id="UP000002497"/>
    </source>
</evidence>
<feature type="chain" id="PRO_5003237767" evidence="1">
    <location>
        <begin position="30"/>
        <end position="127"/>
    </location>
</feature>
<evidence type="ECO:0000313" key="2">
    <source>
        <dbReference type="EMBL" id="EFW15049.1"/>
    </source>
</evidence>
<proteinExistence type="predicted"/>
<gene>
    <name evidence="2" type="ORF">CPSG_08237</name>
</gene>
<reference evidence="3" key="1">
    <citation type="journal article" date="2010" name="Genome Res.">
        <title>Population genomic sequencing of Coccidioides fungi reveals recent hybridization and transposon control.</title>
        <authorList>
            <person name="Neafsey D.E."/>
            <person name="Barker B.M."/>
            <person name="Sharpton T.J."/>
            <person name="Stajich J.E."/>
            <person name="Park D.J."/>
            <person name="Whiston E."/>
            <person name="Hung C.-Y."/>
            <person name="McMahan C."/>
            <person name="White J."/>
            <person name="Sykes S."/>
            <person name="Heiman D."/>
            <person name="Young S."/>
            <person name="Zeng Q."/>
            <person name="Abouelleil A."/>
            <person name="Aftuck L."/>
            <person name="Bessette D."/>
            <person name="Brown A."/>
            <person name="FitzGerald M."/>
            <person name="Lui A."/>
            <person name="Macdonald J.P."/>
            <person name="Priest M."/>
            <person name="Orbach M.J."/>
            <person name="Galgiani J.N."/>
            <person name="Kirkland T.N."/>
            <person name="Cole G.T."/>
            <person name="Birren B.W."/>
            <person name="Henn M.R."/>
            <person name="Taylor J.W."/>
            <person name="Rounsley S.D."/>
        </authorList>
    </citation>
    <scope>NUCLEOTIDE SEQUENCE [LARGE SCALE GENOMIC DNA]</scope>
    <source>
        <strain evidence="3">RMSCC 757 / Silveira</strain>
    </source>
</reference>
<dbReference type="EMBL" id="GL636502">
    <property type="protein sequence ID" value="EFW15049.1"/>
    <property type="molecule type" value="Genomic_DNA"/>
</dbReference>
<protein>
    <submittedName>
        <fullName evidence="2">Predicted protein</fullName>
    </submittedName>
</protein>
<name>E9DEI7_COCPS</name>
<organism evidence="3">
    <name type="scientific">Coccidioides posadasii (strain RMSCC 757 / Silveira)</name>
    <name type="common">Valley fever fungus</name>
    <dbReference type="NCBI Taxonomy" id="443226"/>
    <lineage>
        <taxon>Eukaryota</taxon>
        <taxon>Fungi</taxon>
        <taxon>Dikarya</taxon>
        <taxon>Ascomycota</taxon>
        <taxon>Pezizomycotina</taxon>
        <taxon>Eurotiomycetes</taxon>
        <taxon>Eurotiomycetidae</taxon>
        <taxon>Onygenales</taxon>
        <taxon>Onygenaceae</taxon>
        <taxon>Coccidioides</taxon>
    </lineage>
</organism>
<accession>E9DEI7</accession>
<evidence type="ECO:0000256" key="1">
    <source>
        <dbReference type="SAM" id="SignalP"/>
    </source>
</evidence>
<keyword evidence="3" id="KW-1185">Reference proteome</keyword>
<reference evidence="3" key="2">
    <citation type="submission" date="2010-03" db="EMBL/GenBank/DDBJ databases">
        <title>The genome sequence of Coccidioides posadasii strain Silveira.</title>
        <authorList>
            <consortium name="The Broad Institute Genome Sequencing Center for Infectious Disease"/>
            <person name="Neafsey D."/>
            <person name="Orbach M."/>
            <person name="Henn M.R."/>
            <person name="Cole G.T."/>
            <person name="Galgiani J."/>
            <person name="Gardner M.J."/>
            <person name="Kirkland T.N."/>
            <person name="Taylor J.W."/>
            <person name="Young S.K."/>
            <person name="Zeng Q."/>
            <person name="Koehrsen M."/>
            <person name="Alvarado L."/>
            <person name="Berlin A."/>
            <person name="Borenstein D."/>
            <person name="Chapman S.B."/>
            <person name="Chen Z."/>
            <person name="Engels R."/>
            <person name="Freedman E."/>
            <person name="Gellesch M."/>
            <person name="Goldberg J."/>
            <person name="Griggs A."/>
            <person name="Gujja S."/>
            <person name="Heilman E."/>
            <person name="Heiman D."/>
            <person name="Howarth C."/>
            <person name="Jen D."/>
            <person name="Larson L."/>
            <person name="Mehta T."/>
            <person name="Neiman D."/>
            <person name="Park D."/>
            <person name="Pearson M."/>
            <person name="Richards J."/>
            <person name="Roberts A."/>
            <person name="Saif S."/>
            <person name="Shea T."/>
            <person name="Shenoy N."/>
            <person name="Sisk P."/>
            <person name="Stolte C."/>
            <person name="Sykes S."/>
            <person name="Walk T."/>
            <person name="White J."/>
            <person name="Yandava C."/>
            <person name="Haas B."/>
            <person name="Nusbaum C."/>
            <person name="Birren B."/>
        </authorList>
    </citation>
    <scope>NUCLEOTIDE SEQUENCE [LARGE SCALE GENOMIC DNA]</scope>
    <source>
        <strain evidence="3">RMSCC 757 / Silveira</strain>
    </source>
</reference>
<feature type="signal peptide" evidence="1">
    <location>
        <begin position="1"/>
        <end position="29"/>
    </location>
</feature>
<dbReference type="AlphaFoldDB" id="E9DEI7"/>
<dbReference type="VEuPathDB" id="FungiDB:CPSG_08237"/>
<keyword evidence="1" id="KW-0732">Signal</keyword>
<dbReference type="Proteomes" id="UP000002497">
    <property type="component" value="Unassembled WGS sequence"/>
</dbReference>